<dbReference type="KEGG" id="ssan:NX02_21300"/>
<reference evidence="8 9" key="1">
    <citation type="submission" date="2013-07" db="EMBL/GenBank/DDBJ databases">
        <title>Completed genome of Sphingomonas sanxanigenens NX02.</title>
        <authorList>
            <person name="Ma T."/>
            <person name="Huang H."/>
            <person name="Wu M."/>
            <person name="Li X."/>
            <person name="Li G."/>
        </authorList>
    </citation>
    <scope>NUCLEOTIDE SEQUENCE [LARGE SCALE GENOMIC DNA]</scope>
    <source>
        <strain evidence="8 9">NX02</strain>
    </source>
</reference>
<keyword evidence="4" id="KW-0548">Nucleotidyltransferase</keyword>
<accession>W0AFK7</accession>
<dbReference type="InterPro" id="IPR055570">
    <property type="entry name" value="DUF7146"/>
</dbReference>
<dbReference type="AlphaFoldDB" id="W0AFK7"/>
<dbReference type="GO" id="GO:1990077">
    <property type="term" value="C:primosome complex"/>
    <property type="evidence" value="ECO:0007669"/>
    <property type="project" value="UniProtKB-KW"/>
</dbReference>
<dbReference type="GO" id="GO:0006269">
    <property type="term" value="P:DNA replication, synthesis of primer"/>
    <property type="evidence" value="ECO:0007669"/>
    <property type="project" value="UniProtKB-KW"/>
</dbReference>
<dbReference type="Pfam" id="PF23639">
    <property type="entry name" value="DUF7146"/>
    <property type="match status" value="1"/>
</dbReference>
<dbReference type="GO" id="GO:0004386">
    <property type="term" value="F:helicase activity"/>
    <property type="evidence" value="ECO:0007669"/>
    <property type="project" value="InterPro"/>
</dbReference>
<dbReference type="eggNOG" id="COG4643">
    <property type="taxonomic scope" value="Bacteria"/>
</dbReference>
<evidence type="ECO:0000256" key="1">
    <source>
        <dbReference type="ARBA" id="ARBA00022478"/>
    </source>
</evidence>
<dbReference type="STRING" id="1123269.NX02_21300"/>
<dbReference type="GO" id="GO:0000428">
    <property type="term" value="C:DNA-directed RNA polymerase complex"/>
    <property type="evidence" value="ECO:0007669"/>
    <property type="project" value="UniProtKB-KW"/>
</dbReference>
<evidence type="ECO:0000313" key="9">
    <source>
        <dbReference type="Proteomes" id="UP000018851"/>
    </source>
</evidence>
<protein>
    <recommendedName>
        <fullName evidence="7">DNA primase/helicase Gp4 N-terminal Bacteriophage T7-like domain-containing protein</fullName>
    </recommendedName>
</protein>
<evidence type="ECO:0000259" key="7">
    <source>
        <dbReference type="SMART" id="SM00778"/>
    </source>
</evidence>
<name>W0AFK7_9SPHN</name>
<dbReference type="GO" id="GO:0016779">
    <property type="term" value="F:nucleotidyltransferase activity"/>
    <property type="evidence" value="ECO:0007669"/>
    <property type="project" value="UniProtKB-KW"/>
</dbReference>
<evidence type="ECO:0000256" key="2">
    <source>
        <dbReference type="ARBA" id="ARBA00022515"/>
    </source>
</evidence>
<dbReference type="InterPro" id="IPR006171">
    <property type="entry name" value="TOPRIM_dom"/>
</dbReference>
<evidence type="ECO:0000256" key="5">
    <source>
        <dbReference type="ARBA" id="ARBA00022705"/>
    </source>
</evidence>
<keyword evidence="6" id="KW-0804">Transcription</keyword>
<dbReference type="InterPro" id="IPR013237">
    <property type="entry name" value="Phage_T7_Gp4_N"/>
</dbReference>
<dbReference type="Gene3D" id="3.90.580.10">
    <property type="entry name" value="Zinc finger, CHC2-type domain"/>
    <property type="match status" value="1"/>
</dbReference>
<dbReference type="PATRIC" id="fig|1123269.5.peg.4168"/>
<keyword evidence="9" id="KW-1185">Reference proteome</keyword>
<organism evidence="8 9">
    <name type="scientific">Sphingomonas sanxanigenens DSM 19645 = NX02</name>
    <dbReference type="NCBI Taxonomy" id="1123269"/>
    <lineage>
        <taxon>Bacteria</taxon>
        <taxon>Pseudomonadati</taxon>
        <taxon>Pseudomonadota</taxon>
        <taxon>Alphaproteobacteria</taxon>
        <taxon>Sphingomonadales</taxon>
        <taxon>Sphingomonadaceae</taxon>
        <taxon>Sphingomonas</taxon>
    </lineage>
</organism>
<proteinExistence type="predicted"/>
<keyword evidence="2" id="KW-0639">Primosome</keyword>
<dbReference type="Proteomes" id="UP000018851">
    <property type="component" value="Chromosome"/>
</dbReference>
<dbReference type="Pfam" id="PF13362">
    <property type="entry name" value="Toprim_3"/>
    <property type="match status" value="1"/>
</dbReference>
<evidence type="ECO:0000256" key="4">
    <source>
        <dbReference type="ARBA" id="ARBA00022695"/>
    </source>
</evidence>
<keyword evidence="5" id="KW-0235">DNA replication</keyword>
<evidence type="ECO:0000256" key="6">
    <source>
        <dbReference type="ARBA" id="ARBA00023163"/>
    </source>
</evidence>
<dbReference type="SUPFAM" id="SSF57783">
    <property type="entry name" value="Zinc beta-ribbon"/>
    <property type="match status" value="1"/>
</dbReference>
<dbReference type="SMART" id="SM00778">
    <property type="entry name" value="Prim_Zn_Ribbon"/>
    <property type="match status" value="1"/>
</dbReference>
<evidence type="ECO:0000313" key="8">
    <source>
        <dbReference type="EMBL" id="AHE55896.1"/>
    </source>
</evidence>
<dbReference type="HOGENOM" id="CLU_059689_1_0_5"/>
<feature type="domain" description="DNA primase/helicase Gp4 N-terminal Bacteriophage T7-like" evidence="7">
    <location>
        <begin position="29"/>
        <end position="65"/>
    </location>
</feature>
<keyword evidence="1" id="KW-0240">DNA-directed RNA polymerase</keyword>
<sequence>MMTGIGEQCVHRWRSILPQLGVSSKYLTGKQGPCPKCGGKDRFRFDDKDGRGTFYCNQCGAGDGVTLVMLVTGKVFRDAAETIRQIAVGAAVSRPAYTLDQEKRVQSLRDIWRASQPITADDEAGRYLASRGIEPPFSEALRFIPKLRVSGESMTHLAAMIALVRDPDGEPLTLHRTYLQGGRKAAISSPRRMMPGKTPHGSYVELAPAAEEMGVAEGIETALRARQRFGIPCWALISADGLKAFTPPIVVKRLRIFGDNDRNYTGHAASYALAHRLAVHNDHIDLSVEIPEVVGADWADAA</sequence>
<dbReference type="GO" id="GO:0008270">
    <property type="term" value="F:zinc ion binding"/>
    <property type="evidence" value="ECO:0007669"/>
    <property type="project" value="InterPro"/>
</dbReference>
<dbReference type="InterPro" id="IPR036977">
    <property type="entry name" value="DNA_primase_Znf_CHC2"/>
</dbReference>
<gene>
    <name evidence="8" type="ORF">NX02_21300</name>
</gene>
<keyword evidence="3" id="KW-0808">Transferase</keyword>
<evidence type="ECO:0000256" key="3">
    <source>
        <dbReference type="ARBA" id="ARBA00022679"/>
    </source>
</evidence>
<dbReference type="OrthoDB" id="7465087at2"/>
<dbReference type="RefSeq" id="WP_025294057.1">
    <property type="nucleotide sequence ID" value="NZ_CP006644.1"/>
</dbReference>
<dbReference type="GO" id="GO:0003677">
    <property type="term" value="F:DNA binding"/>
    <property type="evidence" value="ECO:0007669"/>
    <property type="project" value="InterPro"/>
</dbReference>
<dbReference type="EMBL" id="CP006644">
    <property type="protein sequence ID" value="AHE55896.1"/>
    <property type="molecule type" value="Genomic_DNA"/>
</dbReference>
<dbReference type="Pfam" id="PF08273">
    <property type="entry name" value="Zn_Ribbon_Prim"/>
    <property type="match status" value="1"/>
</dbReference>